<evidence type="ECO:0000256" key="9">
    <source>
        <dbReference type="PIRSR" id="PIRSR602401-1"/>
    </source>
</evidence>
<dbReference type="GO" id="GO:0016020">
    <property type="term" value="C:membrane"/>
    <property type="evidence" value="ECO:0007669"/>
    <property type="project" value="UniProtKB-SubCell"/>
</dbReference>
<reference evidence="11 12" key="1">
    <citation type="submission" date="2018-11" db="EMBL/GenBank/DDBJ databases">
        <title>Genome sequence and assembly of Colletotrichum spinosum.</title>
        <authorList>
            <person name="Gan P."/>
            <person name="Shirasu K."/>
        </authorList>
    </citation>
    <scope>NUCLEOTIDE SEQUENCE [LARGE SCALE GENOMIC DNA]</scope>
    <source>
        <strain evidence="11 12">CBS 515.97</strain>
    </source>
</reference>
<comment type="cofactor">
    <cofactor evidence="1 9">
        <name>heme</name>
        <dbReference type="ChEBI" id="CHEBI:30413"/>
    </cofactor>
</comment>
<dbReference type="GO" id="GO:0004497">
    <property type="term" value="F:monooxygenase activity"/>
    <property type="evidence" value="ECO:0007669"/>
    <property type="project" value="UniProtKB-KW"/>
</dbReference>
<accession>A0A4R8PYN5</accession>
<keyword evidence="5 9" id="KW-0479">Metal-binding</keyword>
<dbReference type="CDD" id="cd11041">
    <property type="entry name" value="CYP503A1-like"/>
    <property type="match status" value="1"/>
</dbReference>
<dbReference type="Proteomes" id="UP000295083">
    <property type="component" value="Unassembled WGS sequence"/>
</dbReference>
<comment type="similarity">
    <text evidence="3">Belongs to the cytochrome P450 family.</text>
</comment>
<dbReference type="InterPro" id="IPR036396">
    <property type="entry name" value="Cyt_P450_sf"/>
</dbReference>
<dbReference type="Gene3D" id="1.10.630.10">
    <property type="entry name" value="Cytochrome P450"/>
    <property type="match status" value="1"/>
</dbReference>
<dbReference type="PANTHER" id="PTHR46206:SF6">
    <property type="entry name" value="CYTOCHROME P450 MONOOXYGENASE AN1598-RELATED"/>
    <property type="match status" value="1"/>
</dbReference>
<dbReference type="InterPro" id="IPR002401">
    <property type="entry name" value="Cyt_P450_E_grp-I"/>
</dbReference>
<keyword evidence="4 9" id="KW-0349">Heme</keyword>
<gene>
    <name evidence="11" type="primary">ccsD</name>
    <name evidence="11" type="ORF">C8035_v009884</name>
</gene>
<keyword evidence="12" id="KW-1185">Reference proteome</keyword>
<keyword evidence="10" id="KW-0472">Membrane</keyword>
<dbReference type="AlphaFoldDB" id="A0A4R8PYN5"/>
<evidence type="ECO:0000313" key="12">
    <source>
        <dbReference type="Proteomes" id="UP000295083"/>
    </source>
</evidence>
<keyword evidence="10" id="KW-0812">Transmembrane</keyword>
<dbReference type="SUPFAM" id="SSF48264">
    <property type="entry name" value="Cytochrome P450"/>
    <property type="match status" value="1"/>
</dbReference>
<sequence>MSFSIESKILEPYLVLRQSLAPLRLSRWQMFKIITRTLLYETLPRVIFFGTILCLFLLVLSRKAWGRQKKEIDHGLPIVQRNDYHFDTIIAEGKQRYPDRPFMAINKRYRFVVYPTSSWDEFKRIPEQTASIMDFQHVCNSGDWSLIGGETHELVKTITAELTRSLPARVLNRQQDAKMTFDTIVGHCPEEKGFNLLMTSLEIIAKINACTFVGRDLGRNQRWVKSVIYSPLFVYMAVTLLNATPAVLRPILRPLYFLPTLRNYWGMHKLLKPKLDREIAAFRAAGQDKRKLLVPKTDEDLPFTHFLLSRYTEAAATIKQLVTDYIQVSYTSTPTTASALYHALWELAQHPEAAEVMRRELDEVMVDGQLPRTHLQELKRMDSFLRESFRLHPITRFTLQRYVKEPFQLSDGATIPPGIMAVCDAQEINRSPELWEDPDRFDMDRFYRLRELEGNDNRYHFVTMSSNSPGWGDGTQACPGRFFATSTLKIVMAHVVTNYDIRLGKVAPLKSRPLVNGSYAPDDTVQILFKSRAGK</sequence>
<comment type="subcellular location">
    <subcellularLocation>
        <location evidence="2">Membrane</location>
        <topology evidence="2">Single-pass membrane protein</topology>
    </subcellularLocation>
</comment>
<organism evidence="11 12">
    <name type="scientific">Colletotrichum spinosum</name>
    <dbReference type="NCBI Taxonomy" id="1347390"/>
    <lineage>
        <taxon>Eukaryota</taxon>
        <taxon>Fungi</taxon>
        <taxon>Dikarya</taxon>
        <taxon>Ascomycota</taxon>
        <taxon>Pezizomycotina</taxon>
        <taxon>Sordariomycetes</taxon>
        <taxon>Hypocreomycetidae</taxon>
        <taxon>Glomerellales</taxon>
        <taxon>Glomerellaceae</taxon>
        <taxon>Colletotrichum</taxon>
        <taxon>Colletotrichum orbiculare species complex</taxon>
    </lineage>
</organism>
<comment type="caution">
    <text evidence="11">The sequence shown here is derived from an EMBL/GenBank/DDBJ whole genome shotgun (WGS) entry which is preliminary data.</text>
</comment>
<proteinExistence type="inferred from homology"/>
<dbReference type="PRINTS" id="PR00463">
    <property type="entry name" value="EP450I"/>
</dbReference>
<feature type="transmembrane region" description="Helical" evidence="10">
    <location>
        <begin position="42"/>
        <end position="60"/>
    </location>
</feature>
<dbReference type="InterPro" id="IPR001128">
    <property type="entry name" value="Cyt_P450"/>
</dbReference>
<dbReference type="GO" id="GO:0016705">
    <property type="term" value="F:oxidoreductase activity, acting on paired donors, with incorporation or reduction of molecular oxygen"/>
    <property type="evidence" value="ECO:0007669"/>
    <property type="project" value="InterPro"/>
</dbReference>
<keyword evidence="6" id="KW-0560">Oxidoreductase</keyword>
<keyword evidence="8 11" id="KW-0503">Monooxygenase</keyword>
<evidence type="ECO:0000256" key="7">
    <source>
        <dbReference type="ARBA" id="ARBA00023004"/>
    </source>
</evidence>
<keyword evidence="7 9" id="KW-0408">Iron</keyword>
<dbReference type="EMBL" id="QAPG01001236">
    <property type="protein sequence ID" value="TDZ28124.1"/>
    <property type="molecule type" value="Genomic_DNA"/>
</dbReference>
<evidence type="ECO:0000256" key="8">
    <source>
        <dbReference type="ARBA" id="ARBA00023033"/>
    </source>
</evidence>
<evidence type="ECO:0000256" key="6">
    <source>
        <dbReference type="ARBA" id="ARBA00023002"/>
    </source>
</evidence>
<dbReference type="GO" id="GO:0005506">
    <property type="term" value="F:iron ion binding"/>
    <property type="evidence" value="ECO:0007669"/>
    <property type="project" value="InterPro"/>
</dbReference>
<feature type="binding site" description="axial binding residue" evidence="9">
    <location>
        <position position="478"/>
    </location>
    <ligand>
        <name>heme</name>
        <dbReference type="ChEBI" id="CHEBI:30413"/>
    </ligand>
    <ligandPart>
        <name>Fe</name>
        <dbReference type="ChEBI" id="CHEBI:18248"/>
    </ligandPart>
</feature>
<dbReference type="PANTHER" id="PTHR46206">
    <property type="entry name" value="CYTOCHROME P450"/>
    <property type="match status" value="1"/>
</dbReference>
<feature type="transmembrane region" description="Helical" evidence="10">
    <location>
        <begin position="227"/>
        <end position="248"/>
    </location>
</feature>
<evidence type="ECO:0000256" key="3">
    <source>
        <dbReference type="ARBA" id="ARBA00010617"/>
    </source>
</evidence>
<evidence type="ECO:0000313" key="11">
    <source>
        <dbReference type="EMBL" id="TDZ28124.1"/>
    </source>
</evidence>
<evidence type="ECO:0000256" key="10">
    <source>
        <dbReference type="SAM" id="Phobius"/>
    </source>
</evidence>
<evidence type="ECO:0000256" key="1">
    <source>
        <dbReference type="ARBA" id="ARBA00001971"/>
    </source>
</evidence>
<evidence type="ECO:0000256" key="4">
    <source>
        <dbReference type="ARBA" id="ARBA00022617"/>
    </source>
</evidence>
<keyword evidence="10" id="KW-1133">Transmembrane helix</keyword>
<evidence type="ECO:0000256" key="2">
    <source>
        <dbReference type="ARBA" id="ARBA00004167"/>
    </source>
</evidence>
<dbReference type="Pfam" id="PF00067">
    <property type="entry name" value="p450"/>
    <property type="match status" value="1"/>
</dbReference>
<protein>
    <submittedName>
        <fullName evidence="11">Cytochrome P450 monooxygenase ccsD</fullName>
    </submittedName>
</protein>
<name>A0A4R8PYN5_9PEZI</name>
<dbReference type="GO" id="GO:0020037">
    <property type="term" value="F:heme binding"/>
    <property type="evidence" value="ECO:0007669"/>
    <property type="project" value="InterPro"/>
</dbReference>
<evidence type="ECO:0000256" key="5">
    <source>
        <dbReference type="ARBA" id="ARBA00022723"/>
    </source>
</evidence>